<dbReference type="Pfam" id="PF02653">
    <property type="entry name" value="BPD_transp_2"/>
    <property type="match status" value="1"/>
</dbReference>
<dbReference type="GO" id="GO:0005886">
    <property type="term" value="C:plasma membrane"/>
    <property type="evidence" value="ECO:0007669"/>
    <property type="project" value="UniProtKB-SubCell"/>
</dbReference>
<dbReference type="AlphaFoldDB" id="A0A7C8HGS5"/>
<keyword evidence="10" id="KW-1185">Reference proteome</keyword>
<keyword evidence="2" id="KW-0813">Transport</keyword>
<gene>
    <name evidence="9" type="ORF">GND95_11135</name>
</gene>
<dbReference type="RefSeq" id="WP_158741234.1">
    <property type="nucleotide sequence ID" value="NZ_WSLF01000011.1"/>
</dbReference>
<evidence type="ECO:0000256" key="4">
    <source>
        <dbReference type="ARBA" id="ARBA00022519"/>
    </source>
</evidence>
<reference evidence="9 10" key="1">
    <citation type="submission" date="2019-12" db="EMBL/GenBank/DDBJ databases">
        <title>Defluviitalea raffinosedens, isolated from a biogas fermenter, genome sequencing and characterization.</title>
        <authorList>
            <person name="Rettenmaier R."/>
            <person name="Schneider M."/>
            <person name="Neuhaus K."/>
            <person name="Liebl W."/>
            <person name="Zverlov V."/>
        </authorList>
    </citation>
    <scope>NUCLEOTIDE SEQUENCE [LARGE SCALE GENOMIC DNA]</scope>
    <source>
        <strain evidence="9 10">249c-K6</strain>
    </source>
</reference>
<dbReference type="OrthoDB" id="9815820at2"/>
<evidence type="ECO:0000256" key="2">
    <source>
        <dbReference type="ARBA" id="ARBA00022448"/>
    </source>
</evidence>
<evidence type="ECO:0000256" key="7">
    <source>
        <dbReference type="ARBA" id="ARBA00023136"/>
    </source>
</evidence>
<keyword evidence="3" id="KW-1003">Cell membrane</keyword>
<feature type="transmembrane region" description="Helical" evidence="8">
    <location>
        <begin position="104"/>
        <end position="125"/>
    </location>
</feature>
<evidence type="ECO:0000256" key="1">
    <source>
        <dbReference type="ARBA" id="ARBA00004651"/>
    </source>
</evidence>
<evidence type="ECO:0000256" key="6">
    <source>
        <dbReference type="ARBA" id="ARBA00022989"/>
    </source>
</evidence>
<feature type="transmembrane region" description="Helical" evidence="8">
    <location>
        <begin position="181"/>
        <end position="199"/>
    </location>
</feature>
<name>A0A7C8HGS5_9FIRM</name>
<comment type="subcellular location">
    <subcellularLocation>
        <location evidence="1">Cell membrane</location>
        <topology evidence="1">Multi-pass membrane protein</topology>
    </subcellularLocation>
</comment>
<dbReference type="GO" id="GO:0022857">
    <property type="term" value="F:transmembrane transporter activity"/>
    <property type="evidence" value="ECO:0007669"/>
    <property type="project" value="InterPro"/>
</dbReference>
<keyword evidence="7 8" id="KW-0472">Membrane</keyword>
<evidence type="ECO:0000313" key="10">
    <source>
        <dbReference type="Proteomes" id="UP000483018"/>
    </source>
</evidence>
<feature type="transmembrane region" description="Helical" evidence="8">
    <location>
        <begin position="78"/>
        <end position="98"/>
    </location>
</feature>
<keyword evidence="4" id="KW-0997">Cell inner membrane</keyword>
<evidence type="ECO:0000313" key="9">
    <source>
        <dbReference type="EMBL" id="KAE9632056.1"/>
    </source>
</evidence>
<feature type="transmembrane region" description="Helical" evidence="8">
    <location>
        <begin position="52"/>
        <end position="71"/>
    </location>
</feature>
<feature type="transmembrane region" description="Helical" evidence="8">
    <location>
        <begin position="132"/>
        <end position="152"/>
    </location>
</feature>
<keyword evidence="5 8" id="KW-0812">Transmembrane</keyword>
<feature type="transmembrane region" description="Helical" evidence="8">
    <location>
        <begin position="20"/>
        <end position="40"/>
    </location>
</feature>
<protein>
    <submittedName>
        <fullName evidence="9">ABC transporter permease</fullName>
    </submittedName>
</protein>
<organism evidence="9 10">
    <name type="scientific">Defluviitalea raffinosedens</name>
    <dbReference type="NCBI Taxonomy" id="1450156"/>
    <lineage>
        <taxon>Bacteria</taxon>
        <taxon>Bacillati</taxon>
        <taxon>Bacillota</taxon>
        <taxon>Clostridia</taxon>
        <taxon>Lachnospirales</taxon>
        <taxon>Defluviitaleaceae</taxon>
        <taxon>Defluviitalea</taxon>
    </lineage>
</organism>
<feature type="transmembrane region" description="Helical" evidence="8">
    <location>
        <begin position="284"/>
        <end position="302"/>
    </location>
</feature>
<evidence type="ECO:0000256" key="3">
    <source>
        <dbReference type="ARBA" id="ARBA00022475"/>
    </source>
</evidence>
<dbReference type="EMBL" id="WSLF01000011">
    <property type="protein sequence ID" value="KAE9632056.1"/>
    <property type="molecule type" value="Genomic_DNA"/>
</dbReference>
<dbReference type="CDD" id="cd06579">
    <property type="entry name" value="TM_PBP1_transp_AraH_like"/>
    <property type="match status" value="1"/>
</dbReference>
<evidence type="ECO:0000256" key="8">
    <source>
        <dbReference type="SAM" id="Phobius"/>
    </source>
</evidence>
<comment type="caution">
    <text evidence="9">The sequence shown here is derived from an EMBL/GenBank/DDBJ whole genome shotgun (WGS) entry which is preliminary data.</text>
</comment>
<dbReference type="InterPro" id="IPR001851">
    <property type="entry name" value="ABC_transp_permease"/>
</dbReference>
<proteinExistence type="predicted"/>
<accession>A0A7C8HGS5</accession>
<dbReference type="Proteomes" id="UP000483018">
    <property type="component" value="Unassembled WGS sequence"/>
</dbReference>
<dbReference type="PANTHER" id="PTHR32196">
    <property type="entry name" value="ABC TRANSPORTER PERMEASE PROTEIN YPHD-RELATED-RELATED"/>
    <property type="match status" value="1"/>
</dbReference>
<dbReference type="PANTHER" id="PTHR32196:SF21">
    <property type="entry name" value="ABC TRANSPORTER PERMEASE PROTEIN YPHD-RELATED"/>
    <property type="match status" value="1"/>
</dbReference>
<feature type="transmembrane region" description="Helical" evidence="8">
    <location>
        <begin position="230"/>
        <end position="248"/>
    </location>
</feature>
<keyword evidence="6 8" id="KW-1133">Transmembrane helix</keyword>
<sequence length="332" mass="35646">MEPNLNANKRKPQFSLMDFLTKWGTVITVIFLFVLFSVLMPRTFLTASNMITILRSISIVTVIAIGVTISLTVNGFDLSVGSTATFADALIMTMFIWYGMPTSISIVLTIIIALSIACINSFFIVKVKIPDMLVTLASMFVFQGVAMTYSGGGSVSENMARLDGTPTTGKVPDIFDKIGQAPWIIIIMLVVVISVHIFLTYTKHGRYLYTVGGNLEAARLSGIPVNRYRTLAYFMSTFFATLGGIMLASRVGSAQINAGAGYLMPAVAAAYIGFSVAGAGKPNAIGTLIGALLVGILENGLVMLSVPYYSLDIVKGTVLMLALASTYFRSKD</sequence>
<feature type="transmembrane region" description="Helical" evidence="8">
    <location>
        <begin position="260"/>
        <end position="277"/>
    </location>
</feature>
<evidence type="ECO:0000256" key="5">
    <source>
        <dbReference type="ARBA" id="ARBA00022692"/>
    </source>
</evidence>